<dbReference type="SUPFAM" id="SSF53850">
    <property type="entry name" value="Periplasmic binding protein-like II"/>
    <property type="match status" value="1"/>
</dbReference>
<evidence type="ECO:0000256" key="1">
    <source>
        <dbReference type="SAM" id="SignalP"/>
    </source>
</evidence>
<dbReference type="PROSITE" id="PS51257">
    <property type="entry name" value="PROKAR_LIPOPROTEIN"/>
    <property type="match status" value="1"/>
</dbReference>
<protein>
    <submittedName>
        <fullName evidence="3">ABC transporter substrate-binding protein</fullName>
    </submittedName>
</protein>
<feature type="domain" description="SsuA/THI5-like" evidence="2">
    <location>
        <begin position="53"/>
        <end position="267"/>
    </location>
</feature>
<keyword evidence="4" id="KW-1185">Reference proteome</keyword>
<dbReference type="Proteomes" id="UP000284219">
    <property type="component" value="Unassembled WGS sequence"/>
</dbReference>
<dbReference type="OrthoDB" id="9815602at2"/>
<dbReference type="GO" id="GO:0009228">
    <property type="term" value="P:thiamine biosynthetic process"/>
    <property type="evidence" value="ECO:0007669"/>
    <property type="project" value="InterPro"/>
</dbReference>
<dbReference type="Gene3D" id="3.40.190.10">
    <property type="entry name" value="Periplasmic binding protein-like II"/>
    <property type="match status" value="2"/>
</dbReference>
<dbReference type="PANTHER" id="PTHR31528">
    <property type="entry name" value="4-AMINO-5-HYDROXYMETHYL-2-METHYLPYRIMIDINE PHOSPHATE SYNTHASE THI11-RELATED"/>
    <property type="match status" value="1"/>
</dbReference>
<evidence type="ECO:0000313" key="3">
    <source>
        <dbReference type="EMBL" id="RKD21758.1"/>
    </source>
</evidence>
<accession>A0A419SEL2</accession>
<name>A0A419SEL2_9BACL</name>
<dbReference type="RefSeq" id="WP_120190875.1">
    <property type="nucleotide sequence ID" value="NZ_MCHY01000011.1"/>
</dbReference>
<comment type="caution">
    <text evidence="3">The sequence shown here is derived from an EMBL/GenBank/DDBJ whole genome shotgun (WGS) entry which is preliminary data.</text>
</comment>
<dbReference type="InterPro" id="IPR027939">
    <property type="entry name" value="NMT1/THI5"/>
</dbReference>
<evidence type="ECO:0000259" key="2">
    <source>
        <dbReference type="Pfam" id="PF09084"/>
    </source>
</evidence>
<gene>
    <name evidence="3" type="ORF">BEP19_14140</name>
</gene>
<dbReference type="Pfam" id="PF09084">
    <property type="entry name" value="NMT1"/>
    <property type="match status" value="1"/>
</dbReference>
<dbReference type="AlphaFoldDB" id="A0A419SEL2"/>
<reference evidence="3 4" key="1">
    <citation type="submission" date="2016-08" db="EMBL/GenBank/DDBJ databases">
        <title>Novel Firmicute Genomes.</title>
        <authorList>
            <person name="Poppleton D.I."/>
            <person name="Gribaldo S."/>
        </authorList>
    </citation>
    <scope>NUCLEOTIDE SEQUENCE [LARGE SCALE GENOMIC DNA]</scope>
    <source>
        <strain evidence="3 4">RAOx-1</strain>
    </source>
</reference>
<sequence>MFKKLGMVLLASSMLALGACGSNPSNGGATEGKGNGGATELKKVSIMLDWYPNAVHSILYAGIDQGYFEEKGLELDIKIPADTTDPLKMVATGDVDFAMNYQPQVVMARAENIPVVGVAPIVRHPLNWLMAPEDSDVESPKDLEGKTIGYPAIPMNEALVKTIIETDGGDSSKVNLVDVNWDLMPAITSGNADAISGGYINHEQVLLKKNGHPVRAFNPVEYGVPDYHELMLVTSEKLAEEQADLVKDFVEVMTKGFEYVQANADEALDKLLERQDASFPLEKDVEEESLSVLLPLMTSNGEAKFGSQSVESWAAVIDWMKEQELIEVDVDADACFIKL</sequence>
<keyword evidence="1" id="KW-0732">Signal</keyword>
<feature type="chain" id="PRO_5039476494" evidence="1">
    <location>
        <begin position="19"/>
        <end position="339"/>
    </location>
</feature>
<dbReference type="PANTHER" id="PTHR31528:SF3">
    <property type="entry name" value="THIAMINE BIOSYNTHESIS PROTEIN HI_0357-RELATED"/>
    <property type="match status" value="1"/>
</dbReference>
<proteinExistence type="predicted"/>
<evidence type="ECO:0000313" key="4">
    <source>
        <dbReference type="Proteomes" id="UP000284219"/>
    </source>
</evidence>
<feature type="signal peptide" evidence="1">
    <location>
        <begin position="1"/>
        <end position="18"/>
    </location>
</feature>
<organism evidence="3 4">
    <name type="scientific">Ammoniphilus oxalaticus</name>
    <dbReference type="NCBI Taxonomy" id="66863"/>
    <lineage>
        <taxon>Bacteria</taxon>
        <taxon>Bacillati</taxon>
        <taxon>Bacillota</taxon>
        <taxon>Bacilli</taxon>
        <taxon>Bacillales</taxon>
        <taxon>Paenibacillaceae</taxon>
        <taxon>Aneurinibacillus group</taxon>
        <taxon>Ammoniphilus</taxon>
    </lineage>
</organism>
<dbReference type="InterPro" id="IPR015168">
    <property type="entry name" value="SsuA/THI5"/>
</dbReference>
<dbReference type="EMBL" id="MCHY01000011">
    <property type="protein sequence ID" value="RKD21758.1"/>
    <property type="molecule type" value="Genomic_DNA"/>
</dbReference>